<organism evidence="2 3">
    <name type="scientific">Mycolicibacterium bacteremicum</name>
    <name type="common">Mycobacterium bacteremicum</name>
    <dbReference type="NCBI Taxonomy" id="564198"/>
    <lineage>
        <taxon>Bacteria</taxon>
        <taxon>Bacillati</taxon>
        <taxon>Actinomycetota</taxon>
        <taxon>Actinomycetes</taxon>
        <taxon>Mycobacteriales</taxon>
        <taxon>Mycobacteriaceae</taxon>
        <taxon>Mycolicibacterium</taxon>
    </lineage>
</organism>
<feature type="region of interest" description="Disordered" evidence="1">
    <location>
        <begin position="1"/>
        <end position="31"/>
    </location>
</feature>
<feature type="compositionally biased region" description="Low complexity" evidence="1">
    <location>
        <begin position="15"/>
        <end position="31"/>
    </location>
</feature>
<keyword evidence="3" id="KW-1185">Reference proteome</keyword>
<evidence type="ECO:0000313" key="3">
    <source>
        <dbReference type="Proteomes" id="UP000192366"/>
    </source>
</evidence>
<evidence type="ECO:0000256" key="1">
    <source>
        <dbReference type="SAM" id="MobiDB-lite"/>
    </source>
</evidence>
<name>A0A1W9Z1A9_MYCBA</name>
<protein>
    <submittedName>
        <fullName evidence="2">Secretion protein EccK</fullName>
    </submittedName>
</protein>
<dbReference type="EMBL" id="MVHJ01000005">
    <property type="protein sequence ID" value="ORA05810.1"/>
    <property type="molecule type" value="Genomic_DNA"/>
</dbReference>
<dbReference type="Proteomes" id="UP000192366">
    <property type="component" value="Unassembled WGS sequence"/>
</dbReference>
<reference evidence="2 3" key="1">
    <citation type="submission" date="2017-02" db="EMBL/GenBank/DDBJ databases">
        <title>The new phylogeny of genus Mycobacterium.</title>
        <authorList>
            <person name="Tortoli E."/>
            <person name="Trovato A."/>
            <person name="Cirillo D.M."/>
        </authorList>
    </citation>
    <scope>NUCLEOTIDE SEQUENCE [LARGE SCALE GENOMIC DNA]</scope>
    <source>
        <strain evidence="2 3">DSM 45578</strain>
    </source>
</reference>
<dbReference type="OrthoDB" id="4636484at2"/>
<dbReference type="STRING" id="564198.BST17_07210"/>
<evidence type="ECO:0000313" key="2">
    <source>
        <dbReference type="EMBL" id="ORA05810.1"/>
    </source>
</evidence>
<feature type="compositionally biased region" description="Pro residues" evidence="1">
    <location>
        <begin position="1"/>
        <end position="14"/>
    </location>
</feature>
<dbReference type="AlphaFoldDB" id="A0A1W9Z1A9"/>
<comment type="caution">
    <text evidence="2">The sequence shown here is derived from an EMBL/GenBank/DDBJ whole genome shotgun (WGS) entry which is preliminary data.</text>
</comment>
<sequence>MPLAPPSTPSPAAPVAPTAGPVGPGVAPASTSQAAAGAAAAPVPISAARAERDAIAAAATAGALRRKGNNPRQVARHIAAALNVGITDPSLFWITAVTGDGQILAANNYGLAYIPDNVFLPPQVKMVTADESIPAQTRGTWATYPLLAVQEWTRHHNATLQAVIGTEENLKGFDLGAARDILTPEDMPDNGKMQGRNRLEVIAPDVAAKLAAVTAAGLAELLPPAPADNTPPAGNRINLLLEVCKPLLSANPDRAGAHLKAMVAYADYLQAVALHKAHTALDPELQRAAITDWIYWQHVSVLTSDALSAMVS</sequence>
<proteinExistence type="predicted"/>
<gene>
    <name evidence="2" type="ORF">BST17_07210</name>
</gene>
<accession>A0A1W9Z1A9</accession>